<dbReference type="GO" id="GO:0005737">
    <property type="term" value="C:cytoplasm"/>
    <property type="evidence" value="ECO:0007669"/>
    <property type="project" value="UniProtKB-ARBA"/>
</dbReference>
<dbReference type="SUPFAM" id="SSF52518">
    <property type="entry name" value="Thiamin diphosphate-binding fold (THDP-binding)"/>
    <property type="match status" value="2"/>
</dbReference>
<proteinExistence type="inferred from homology"/>
<dbReference type="InterPro" id="IPR051157">
    <property type="entry name" value="PDH/Transketolase"/>
</dbReference>
<feature type="domain" description="Transketolase-like pyrimidine-binding" evidence="6">
    <location>
        <begin position="323"/>
        <end position="489"/>
    </location>
</feature>
<comment type="similarity">
    <text evidence="5">Belongs to the transketolase family.</text>
</comment>
<dbReference type="GO" id="GO:0006091">
    <property type="term" value="P:generation of precursor metabolites and energy"/>
    <property type="evidence" value="ECO:0007669"/>
    <property type="project" value="UniProtKB-ARBA"/>
</dbReference>
<dbReference type="InterPro" id="IPR005474">
    <property type="entry name" value="Transketolase_N"/>
</dbReference>
<protein>
    <recommendedName>
        <fullName evidence="6">Transketolase-like pyrimidine-binding domain-containing protein</fullName>
    </recommendedName>
</protein>
<evidence type="ECO:0000313" key="7">
    <source>
        <dbReference type="EMBL" id="KDQ59253.1"/>
    </source>
</evidence>
<dbReference type="InterPro" id="IPR033248">
    <property type="entry name" value="Transketolase_C"/>
</dbReference>
<dbReference type="Pfam" id="PF00456">
    <property type="entry name" value="Transketolase_N"/>
    <property type="match status" value="1"/>
</dbReference>
<dbReference type="InParanoid" id="A0A067PWQ6"/>
<dbReference type="Gene3D" id="3.40.50.920">
    <property type="match status" value="1"/>
</dbReference>
<comment type="cofactor">
    <cofactor evidence="3">
        <name>Mg(2+)</name>
        <dbReference type="ChEBI" id="CHEBI:18420"/>
    </cofactor>
</comment>
<accession>A0A067PWQ6</accession>
<comment type="cofactor">
    <cofactor evidence="2">
        <name>Co(2+)</name>
        <dbReference type="ChEBI" id="CHEBI:48828"/>
    </cofactor>
</comment>
<dbReference type="HOGENOM" id="CLU_028734_0_0_1"/>
<dbReference type="PANTHER" id="PTHR43825">
    <property type="entry name" value="PYRUVATE DEHYDROGENASE E1 COMPONENT"/>
    <property type="match status" value="1"/>
</dbReference>
<sequence>MAGADSDFPIDLKKFKKLKLDPSKPQLTEEQRSTLQFNTQLLRDAIVLFTATGSARGVSGHTGGAYDTVPEVCILLSLFDFSDKFFPVVFDEAGHRVATQYLLSALEGAIPAEHLLHYREANSKLPGHPELGLTPGVKFSSGRLGHVWALVNGIALANRDKTIFCLGSDGSQQEGNDAEAARLAVAQGLNVKLIVDDNDVTIAGHPSQYLPGYDLAKTLNGHGLKVVTVQGEDFDELWAGICEIINYDGPAAVICKRLMAPGIPDIEGSAHGHDAIPVKSAIKYLTARGYPESVASDILLNIKPSSVPYLYVGSTKEVGANRVVFGEAVNSVLDELTKDEAASKVMVIDSDLEGSTGLKVIHQKHPEVFIPSGIMERGNFSAAAGFGFDPKKFGVFSTFSAFLEMVVSEITMARLNNCNVLSHFSHSGAMADNTCHFGINSFFADNGLSDVQSWLYFPADALQMTAIVRKVFFDRGIRFIFSTRSKVPYILKEDGKTKYFGDGYEFVPGKDEVIVEGKAGYVVSFGEMLYRSWDAVLRCRQEGLDVGLINKPTLNLVDEQTIRKIGTSPFVLVVESFNQKTGLGSKFGTWLLERQLTPKFGYMGTVKEGCGGLSEQIPYQGLDPQSIILKIKTLSHSTPIHA</sequence>
<dbReference type="InterPro" id="IPR009014">
    <property type="entry name" value="Transketo_C/PFOR_II"/>
</dbReference>
<dbReference type="InterPro" id="IPR029061">
    <property type="entry name" value="THDP-binding"/>
</dbReference>
<dbReference type="SMART" id="SM00861">
    <property type="entry name" value="Transket_pyr"/>
    <property type="match status" value="1"/>
</dbReference>
<dbReference type="STRING" id="933084.A0A067PWQ6"/>
<dbReference type="OrthoDB" id="10267175at2759"/>
<organism evidence="7 8">
    <name type="scientific">Jaapia argillacea MUCL 33604</name>
    <dbReference type="NCBI Taxonomy" id="933084"/>
    <lineage>
        <taxon>Eukaryota</taxon>
        <taxon>Fungi</taxon>
        <taxon>Dikarya</taxon>
        <taxon>Basidiomycota</taxon>
        <taxon>Agaricomycotina</taxon>
        <taxon>Agaricomycetes</taxon>
        <taxon>Agaricomycetidae</taxon>
        <taxon>Jaapiales</taxon>
        <taxon>Jaapiaceae</taxon>
        <taxon>Jaapia</taxon>
    </lineage>
</organism>
<comment type="cofactor">
    <cofactor evidence="4">
        <name>thiamine diphosphate</name>
        <dbReference type="ChEBI" id="CHEBI:58937"/>
    </cofactor>
</comment>
<dbReference type="PANTHER" id="PTHR43825:SF1">
    <property type="entry name" value="TRANSKETOLASE-LIKE PYRIMIDINE-BINDING DOMAIN-CONTAINING PROTEIN"/>
    <property type="match status" value="1"/>
</dbReference>
<dbReference type="EMBL" id="KL197716">
    <property type="protein sequence ID" value="KDQ59253.1"/>
    <property type="molecule type" value="Genomic_DNA"/>
</dbReference>
<dbReference type="Pfam" id="PF02779">
    <property type="entry name" value="Transket_pyr"/>
    <property type="match status" value="1"/>
</dbReference>
<evidence type="ECO:0000259" key="6">
    <source>
        <dbReference type="SMART" id="SM00861"/>
    </source>
</evidence>
<evidence type="ECO:0000256" key="4">
    <source>
        <dbReference type="ARBA" id="ARBA00001964"/>
    </source>
</evidence>
<reference evidence="8" key="1">
    <citation type="journal article" date="2014" name="Proc. Natl. Acad. Sci. U.S.A.">
        <title>Extensive sampling of basidiomycete genomes demonstrates inadequacy of the white-rot/brown-rot paradigm for wood decay fungi.</title>
        <authorList>
            <person name="Riley R."/>
            <person name="Salamov A.A."/>
            <person name="Brown D.W."/>
            <person name="Nagy L.G."/>
            <person name="Floudas D."/>
            <person name="Held B.W."/>
            <person name="Levasseur A."/>
            <person name="Lombard V."/>
            <person name="Morin E."/>
            <person name="Otillar R."/>
            <person name="Lindquist E.A."/>
            <person name="Sun H."/>
            <person name="LaButti K.M."/>
            <person name="Schmutz J."/>
            <person name="Jabbour D."/>
            <person name="Luo H."/>
            <person name="Baker S.E."/>
            <person name="Pisabarro A.G."/>
            <person name="Walton J.D."/>
            <person name="Blanchette R.A."/>
            <person name="Henrissat B."/>
            <person name="Martin F."/>
            <person name="Cullen D."/>
            <person name="Hibbett D.S."/>
            <person name="Grigoriev I.V."/>
        </authorList>
    </citation>
    <scope>NUCLEOTIDE SEQUENCE [LARGE SCALE GENOMIC DNA]</scope>
    <source>
        <strain evidence="8">MUCL 33604</strain>
    </source>
</reference>
<evidence type="ECO:0000256" key="5">
    <source>
        <dbReference type="ARBA" id="ARBA00007131"/>
    </source>
</evidence>
<evidence type="ECO:0000256" key="3">
    <source>
        <dbReference type="ARBA" id="ARBA00001946"/>
    </source>
</evidence>
<dbReference type="AlphaFoldDB" id="A0A067PWQ6"/>
<dbReference type="SUPFAM" id="SSF52922">
    <property type="entry name" value="TK C-terminal domain-like"/>
    <property type="match status" value="1"/>
</dbReference>
<gene>
    <name evidence="7" type="ORF">JAAARDRAFT_57176</name>
</gene>
<dbReference type="Proteomes" id="UP000027265">
    <property type="component" value="Unassembled WGS sequence"/>
</dbReference>
<dbReference type="Gene3D" id="3.40.50.970">
    <property type="match status" value="2"/>
</dbReference>
<name>A0A067PWQ6_9AGAM</name>
<dbReference type="Pfam" id="PF02780">
    <property type="entry name" value="Transketolase_C"/>
    <property type="match status" value="1"/>
</dbReference>
<evidence type="ECO:0000256" key="1">
    <source>
        <dbReference type="ARBA" id="ARBA00001936"/>
    </source>
</evidence>
<evidence type="ECO:0000256" key="2">
    <source>
        <dbReference type="ARBA" id="ARBA00001941"/>
    </source>
</evidence>
<dbReference type="InterPro" id="IPR005475">
    <property type="entry name" value="Transketolase-like_Pyr-bd"/>
</dbReference>
<keyword evidence="8" id="KW-1185">Reference proteome</keyword>
<evidence type="ECO:0000313" key="8">
    <source>
        <dbReference type="Proteomes" id="UP000027265"/>
    </source>
</evidence>
<comment type="cofactor">
    <cofactor evidence="1">
        <name>Mn(2+)</name>
        <dbReference type="ChEBI" id="CHEBI:29035"/>
    </cofactor>
</comment>